<keyword evidence="1" id="KW-0378">Hydrolase</keyword>
<dbReference type="STRING" id="1381081.BIY22_02460"/>
<dbReference type="Gene3D" id="3.40.50.850">
    <property type="entry name" value="Isochorismatase-like"/>
    <property type="match status" value="1"/>
</dbReference>
<feature type="domain" description="Isochorismatase-like" evidence="2">
    <location>
        <begin position="5"/>
        <end position="173"/>
    </location>
</feature>
<accession>A0A1Q9HR67</accession>
<dbReference type="SUPFAM" id="SSF52499">
    <property type="entry name" value="Isochorismatase-like hydrolases"/>
    <property type="match status" value="1"/>
</dbReference>
<protein>
    <submittedName>
        <fullName evidence="3">Isochorismatase</fullName>
    </submittedName>
</protein>
<dbReference type="OrthoDB" id="1157330at2"/>
<proteinExistence type="predicted"/>
<organism evidence="3 4">
    <name type="scientific">Vibrio panuliri</name>
    <dbReference type="NCBI Taxonomy" id="1381081"/>
    <lineage>
        <taxon>Bacteria</taxon>
        <taxon>Pseudomonadati</taxon>
        <taxon>Pseudomonadota</taxon>
        <taxon>Gammaproteobacteria</taxon>
        <taxon>Vibrionales</taxon>
        <taxon>Vibrionaceae</taxon>
        <taxon>Vibrio</taxon>
    </lineage>
</organism>
<dbReference type="Proteomes" id="UP000186313">
    <property type="component" value="Unassembled WGS sequence"/>
</dbReference>
<comment type="caution">
    <text evidence="3">The sequence shown here is derived from an EMBL/GenBank/DDBJ whole genome shotgun (WGS) entry which is preliminary data.</text>
</comment>
<dbReference type="CDD" id="cd01014">
    <property type="entry name" value="nicotinamidase_related"/>
    <property type="match status" value="1"/>
</dbReference>
<dbReference type="GO" id="GO:0016787">
    <property type="term" value="F:hydrolase activity"/>
    <property type="evidence" value="ECO:0007669"/>
    <property type="project" value="UniProtKB-KW"/>
</dbReference>
<dbReference type="InterPro" id="IPR050272">
    <property type="entry name" value="Isochorismatase-like_hydrls"/>
</dbReference>
<dbReference type="PANTHER" id="PTHR43540:SF1">
    <property type="entry name" value="ISOCHORISMATASE HYDROLASE"/>
    <property type="match status" value="1"/>
</dbReference>
<evidence type="ECO:0000313" key="4">
    <source>
        <dbReference type="Proteomes" id="UP000186313"/>
    </source>
</evidence>
<dbReference type="AlphaFoldDB" id="A0A1Q9HR67"/>
<dbReference type="RefSeq" id="WP_075706012.1">
    <property type="nucleotide sequence ID" value="NZ_MJMJ01000001.1"/>
</dbReference>
<name>A0A1Q9HR67_9VIBR</name>
<dbReference type="EMBL" id="MJMJ01000001">
    <property type="protein sequence ID" value="OLQ93374.1"/>
    <property type="molecule type" value="Genomic_DNA"/>
</dbReference>
<dbReference type="Pfam" id="PF00857">
    <property type="entry name" value="Isochorismatase"/>
    <property type="match status" value="1"/>
</dbReference>
<dbReference type="InterPro" id="IPR036380">
    <property type="entry name" value="Isochorismatase-like_sf"/>
</dbReference>
<sequence>MTKQALILIDIQNDYFEGGAMSLKEPVKAAENARKLLHHFRQNGKAIVHVQHLAATPELGFMLEGTDGQKIHSSVTPLEGEPVITKHYPNSFSATNLSDVLNELEVTEVVLVGMMTHMCVSSTARATIEYGLKTIIAHDACATCDLSIFDQTIAAQVVHQTALAEVANIAEILSVEEIIRR</sequence>
<gene>
    <name evidence="3" type="ORF">BIY22_02460</name>
</gene>
<evidence type="ECO:0000256" key="1">
    <source>
        <dbReference type="ARBA" id="ARBA00022801"/>
    </source>
</evidence>
<dbReference type="InterPro" id="IPR000868">
    <property type="entry name" value="Isochorismatase-like_dom"/>
</dbReference>
<dbReference type="PANTHER" id="PTHR43540">
    <property type="entry name" value="PEROXYUREIDOACRYLATE/UREIDOACRYLATE AMIDOHYDROLASE-RELATED"/>
    <property type="match status" value="1"/>
</dbReference>
<evidence type="ECO:0000313" key="3">
    <source>
        <dbReference type="EMBL" id="OLQ93374.1"/>
    </source>
</evidence>
<evidence type="ECO:0000259" key="2">
    <source>
        <dbReference type="Pfam" id="PF00857"/>
    </source>
</evidence>
<reference evidence="3 4" key="1">
    <citation type="submission" date="2016-09" db="EMBL/GenBank/DDBJ databases">
        <title>Genomic Taxonomy of the Vibrionaceae.</title>
        <authorList>
            <person name="Gonzalez-Castillo A."/>
            <person name="Gomez-Gil B."/>
            <person name="Enciso-Ibarra K."/>
        </authorList>
    </citation>
    <scope>NUCLEOTIDE SEQUENCE [LARGE SCALE GENOMIC DNA]</scope>
    <source>
        <strain evidence="3 4">CAIM 703</strain>
    </source>
</reference>